<evidence type="ECO:0000256" key="3">
    <source>
        <dbReference type="ARBA" id="ARBA00022843"/>
    </source>
</evidence>
<evidence type="ECO:0000313" key="7">
    <source>
        <dbReference type="EMBL" id="VDL94390.1"/>
    </source>
</evidence>
<feature type="region of interest" description="Disordered" evidence="6">
    <location>
        <begin position="233"/>
        <end position="335"/>
    </location>
</feature>
<dbReference type="GO" id="GO:0000793">
    <property type="term" value="C:condensed chromosome"/>
    <property type="evidence" value="ECO:0007669"/>
    <property type="project" value="TreeGrafter"/>
</dbReference>
<dbReference type="WBParaSite" id="SSLN_0000830901-mRNA-1">
    <property type="protein sequence ID" value="SSLN_0000830901-mRNA-1"/>
    <property type="gene ID" value="SSLN_0000830901"/>
</dbReference>
<dbReference type="Proteomes" id="UP000275846">
    <property type="component" value="Unassembled WGS sequence"/>
</dbReference>
<dbReference type="STRING" id="70667.A0A183SUV7"/>
<evidence type="ECO:0000256" key="5">
    <source>
        <dbReference type="ARBA" id="ARBA00093456"/>
    </source>
</evidence>
<keyword evidence="2" id="KW-1017">Isopeptide bond</keyword>
<evidence type="ECO:0000256" key="6">
    <source>
        <dbReference type="SAM" id="MobiDB-lite"/>
    </source>
</evidence>
<reference evidence="9" key="1">
    <citation type="submission" date="2016-06" db="UniProtKB">
        <authorList>
            <consortium name="WormBaseParasite"/>
        </authorList>
    </citation>
    <scope>IDENTIFICATION</scope>
</reference>
<dbReference type="Pfam" id="PF14631">
    <property type="entry name" value="FancD2"/>
    <property type="match status" value="1"/>
</dbReference>
<dbReference type="GO" id="GO:0036297">
    <property type="term" value="P:interstrand cross-link repair"/>
    <property type="evidence" value="ECO:0007669"/>
    <property type="project" value="TreeGrafter"/>
</dbReference>
<accession>A0A183SUV7</accession>
<organism evidence="9">
    <name type="scientific">Schistocephalus solidus</name>
    <name type="common">Tapeworm</name>
    <dbReference type="NCBI Taxonomy" id="70667"/>
    <lineage>
        <taxon>Eukaryota</taxon>
        <taxon>Metazoa</taxon>
        <taxon>Spiralia</taxon>
        <taxon>Lophotrochozoa</taxon>
        <taxon>Platyhelminthes</taxon>
        <taxon>Cestoda</taxon>
        <taxon>Eucestoda</taxon>
        <taxon>Diphyllobothriidea</taxon>
        <taxon>Diphyllobothriidae</taxon>
        <taxon>Schistocephalus</taxon>
    </lineage>
</organism>
<dbReference type="GO" id="GO:0070182">
    <property type="term" value="F:DNA polymerase binding"/>
    <property type="evidence" value="ECO:0007669"/>
    <property type="project" value="TreeGrafter"/>
</dbReference>
<dbReference type="GO" id="GO:0007129">
    <property type="term" value="P:homologous chromosome pairing at meiosis"/>
    <property type="evidence" value="ECO:0007669"/>
    <property type="project" value="TreeGrafter"/>
</dbReference>
<keyword evidence="8" id="KW-1185">Reference proteome</keyword>
<feature type="compositionally biased region" description="Acidic residues" evidence="6">
    <location>
        <begin position="252"/>
        <end position="273"/>
    </location>
</feature>
<dbReference type="GO" id="GO:0031573">
    <property type="term" value="P:mitotic intra-S DNA damage checkpoint signaling"/>
    <property type="evidence" value="ECO:0007669"/>
    <property type="project" value="TreeGrafter"/>
</dbReference>
<comment type="subcellular location">
    <subcellularLocation>
        <location evidence="1">Nucleus</location>
    </subcellularLocation>
</comment>
<keyword evidence="4" id="KW-0539">Nucleus</keyword>
<protein>
    <submittedName>
        <fullName evidence="9">FANCI_S4 domain-containing protein</fullName>
    </submittedName>
</protein>
<evidence type="ECO:0000313" key="9">
    <source>
        <dbReference type="WBParaSite" id="SSLN_0000830901-mRNA-1"/>
    </source>
</evidence>
<sequence length="335" mass="37299">MHLMSPSFTFSPSPLEDSLFLYLRIIRSGFLTLTSQKRGLDVDASVDHNLSYSSLTSANFLTYARAVIDAILRCIKELSKRSPSALKPGDASVAHLTPWNTCVDCLVSFFDLARSQHKSSDPPSKPDRHFGRKIIAVISALFVFRSQHTTEVLNFIRNLQQLTRLLQRACVHAKKNQDARLIQQIPGTRKCLEFFVCAVKLLFTRNSCSSALWIGTLKNRDLVGQVVQESHPSVLQPSKSGIRGSELVEPVVPEEEGEDGDEDDDEDDEDTDDGTASVAPSVVATGFIDEEADVDVEIECNEENASDSECDILRDEEDDEEEEEEEGNEEDEESD</sequence>
<dbReference type="PANTHER" id="PTHR32086:SF0">
    <property type="entry name" value="FANCONI ANEMIA GROUP D2 PROTEIN"/>
    <property type="match status" value="1"/>
</dbReference>
<evidence type="ECO:0000256" key="4">
    <source>
        <dbReference type="ARBA" id="ARBA00023242"/>
    </source>
</evidence>
<reference evidence="7 8" key="2">
    <citation type="submission" date="2018-11" db="EMBL/GenBank/DDBJ databases">
        <authorList>
            <consortium name="Pathogen Informatics"/>
        </authorList>
    </citation>
    <scope>NUCLEOTIDE SEQUENCE [LARGE SCALE GENOMIC DNA]</scope>
    <source>
        <strain evidence="7 8">NST_G2</strain>
    </source>
</reference>
<feature type="compositionally biased region" description="Acidic residues" evidence="6">
    <location>
        <begin position="288"/>
        <end position="335"/>
    </location>
</feature>
<evidence type="ECO:0000313" key="8">
    <source>
        <dbReference type="Proteomes" id="UP000275846"/>
    </source>
</evidence>
<evidence type="ECO:0000256" key="2">
    <source>
        <dbReference type="ARBA" id="ARBA00022499"/>
    </source>
</evidence>
<gene>
    <name evidence="7" type="ORF">SSLN_LOCUS8005</name>
</gene>
<dbReference type="AlphaFoldDB" id="A0A183SUV7"/>
<evidence type="ECO:0000256" key="1">
    <source>
        <dbReference type="ARBA" id="ARBA00004123"/>
    </source>
</evidence>
<dbReference type="EMBL" id="UYSU01034427">
    <property type="protein sequence ID" value="VDL94390.1"/>
    <property type="molecule type" value="Genomic_DNA"/>
</dbReference>
<dbReference type="GO" id="GO:0005634">
    <property type="term" value="C:nucleus"/>
    <property type="evidence" value="ECO:0007669"/>
    <property type="project" value="UniProtKB-SubCell"/>
</dbReference>
<name>A0A183SUV7_SCHSO</name>
<dbReference type="GO" id="GO:1990918">
    <property type="term" value="P:double-strand break repair involved in meiotic recombination"/>
    <property type="evidence" value="ECO:0007669"/>
    <property type="project" value="TreeGrafter"/>
</dbReference>
<dbReference type="PANTHER" id="PTHR32086">
    <property type="entry name" value="FANCONI ANEMIA GROUP D2 PROTEIN"/>
    <property type="match status" value="1"/>
</dbReference>
<dbReference type="OrthoDB" id="6287686at2759"/>
<comment type="similarity">
    <text evidence="5">Belongs to the Fanconi anemia protein FANCD2 family.</text>
</comment>
<proteinExistence type="inferred from homology"/>
<keyword evidence="3" id="KW-0832">Ubl conjugation</keyword>
<dbReference type="InterPro" id="IPR029448">
    <property type="entry name" value="FANCD2"/>
</dbReference>